<evidence type="ECO:0000313" key="2">
    <source>
        <dbReference type="Proteomes" id="UP001596189"/>
    </source>
</evidence>
<comment type="caution">
    <text evidence="1">The sequence shown here is derived from an EMBL/GenBank/DDBJ whole genome shotgun (WGS) entry which is preliminary data.</text>
</comment>
<accession>A0ABW1JB20</accession>
<gene>
    <name evidence="1" type="ORF">ACFQDO_04915</name>
</gene>
<keyword evidence="2" id="KW-1185">Reference proteome</keyword>
<sequence length="234" mass="24822">MDTERVAALRDALSHTSWWSRARTLGQVVRSTPGPGHLLLVGTPQVEPWHLAAHLDDEARLNVLPQVAPLLVRWAPPQQAPDHLKIGLSRLEQVGRGETVFVVAPDAAPASLLERVDDARRVGATVLSLDAGDDELGALAHERMTVSPTGLVLPDGLLLPQPAGPAEVAQRGGAGLAPEVLAGLELPASFELAQHFVSAASGLPDVGSRPGWRERLGQLIDLISGPSPRQQHRA</sequence>
<evidence type="ECO:0000313" key="1">
    <source>
        <dbReference type="EMBL" id="MFC6006467.1"/>
    </source>
</evidence>
<proteinExistence type="predicted"/>
<protein>
    <submittedName>
        <fullName evidence="1">Uncharacterized protein</fullName>
    </submittedName>
</protein>
<dbReference type="Proteomes" id="UP001596189">
    <property type="component" value="Unassembled WGS sequence"/>
</dbReference>
<dbReference type="RefSeq" id="WP_345717302.1">
    <property type="nucleotide sequence ID" value="NZ_BAABFP010000005.1"/>
</dbReference>
<organism evidence="1 2">
    <name type="scientific">Angustibacter luteus</name>
    <dbReference type="NCBI Taxonomy" id="658456"/>
    <lineage>
        <taxon>Bacteria</taxon>
        <taxon>Bacillati</taxon>
        <taxon>Actinomycetota</taxon>
        <taxon>Actinomycetes</taxon>
        <taxon>Kineosporiales</taxon>
        <taxon>Kineosporiaceae</taxon>
    </lineage>
</organism>
<reference evidence="2" key="1">
    <citation type="journal article" date="2019" name="Int. J. Syst. Evol. Microbiol.">
        <title>The Global Catalogue of Microorganisms (GCM) 10K type strain sequencing project: providing services to taxonomists for standard genome sequencing and annotation.</title>
        <authorList>
            <consortium name="The Broad Institute Genomics Platform"/>
            <consortium name="The Broad Institute Genome Sequencing Center for Infectious Disease"/>
            <person name="Wu L."/>
            <person name="Ma J."/>
        </authorList>
    </citation>
    <scope>NUCLEOTIDE SEQUENCE [LARGE SCALE GENOMIC DNA]</scope>
    <source>
        <strain evidence="2">KACC 14249</strain>
    </source>
</reference>
<name>A0ABW1JB20_9ACTN</name>
<dbReference type="EMBL" id="JBHSRD010000002">
    <property type="protein sequence ID" value="MFC6006467.1"/>
    <property type="molecule type" value="Genomic_DNA"/>
</dbReference>